<gene>
    <name evidence="2" type="ORF">ACFQ2O_12040</name>
</gene>
<dbReference type="Proteomes" id="UP001597094">
    <property type="component" value="Unassembled WGS sequence"/>
</dbReference>
<reference evidence="3" key="1">
    <citation type="journal article" date="2019" name="Int. J. Syst. Evol. Microbiol.">
        <title>The Global Catalogue of Microorganisms (GCM) 10K type strain sequencing project: providing services to taxonomists for standard genome sequencing and annotation.</title>
        <authorList>
            <consortium name="The Broad Institute Genomics Platform"/>
            <consortium name="The Broad Institute Genome Sequencing Center for Infectious Disease"/>
            <person name="Wu L."/>
            <person name="Ma J."/>
        </authorList>
    </citation>
    <scope>NUCLEOTIDE SEQUENCE [LARGE SCALE GENOMIC DNA]</scope>
    <source>
        <strain evidence="3">JCM 31319</strain>
    </source>
</reference>
<feature type="chain" id="PRO_5045418780" evidence="1">
    <location>
        <begin position="17"/>
        <end position="112"/>
    </location>
</feature>
<keyword evidence="1" id="KW-0732">Signal</keyword>
<evidence type="ECO:0000313" key="2">
    <source>
        <dbReference type="EMBL" id="MFD1186937.1"/>
    </source>
</evidence>
<proteinExistence type="predicted"/>
<organism evidence="2 3">
    <name type="scientific">Pontibacter rugosus</name>
    <dbReference type="NCBI Taxonomy" id="1745966"/>
    <lineage>
        <taxon>Bacteria</taxon>
        <taxon>Pseudomonadati</taxon>
        <taxon>Bacteroidota</taxon>
        <taxon>Cytophagia</taxon>
        <taxon>Cytophagales</taxon>
        <taxon>Hymenobacteraceae</taxon>
        <taxon>Pontibacter</taxon>
    </lineage>
</organism>
<dbReference type="EMBL" id="JBHTLD010000103">
    <property type="protein sequence ID" value="MFD1186937.1"/>
    <property type="molecule type" value="Genomic_DNA"/>
</dbReference>
<evidence type="ECO:0000256" key="1">
    <source>
        <dbReference type="SAM" id="SignalP"/>
    </source>
</evidence>
<evidence type="ECO:0000313" key="3">
    <source>
        <dbReference type="Proteomes" id="UP001597094"/>
    </source>
</evidence>
<protein>
    <submittedName>
        <fullName evidence="2">Uncharacterized protein</fullName>
    </submittedName>
</protein>
<keyword evidence="3" id="KW-1185">Reference proteome</keyword>
<feature type="signal peptide" evidence="1">
    <location>
        <begin position="1"/>
        <end position="16"/>
    </location>
</feature>
<accession>A0ABW3SQ18</accession>
<comment type="caution">
    <text evidence="2">The sequence shown here is derived from an EMBL/GenBank/DDBJ whole genome shotgun (WGS) entry which is preliminary data.</text>
</comment>
<name>A0ABW3SQ18_9BACT</name>
<sequence length="112" mass="12362">MKLTFLSFTLSLLTLAACQSTSQQENGSQATTATLHWTGEIAADGCGFEVEIDGKRYLPQNEDAIPEQFKQQESSQVQLEYEPLAEPIDRRCGMLPQPRVMDAIRVIAVTAS</sequence>
<dbReference type="RefSeq" id="WP_377527865.1">
    <property type="nucleotide sequence ID" value="NZ_JBHTLD010000103.1"/>
</dbReference>
<dbReference type="PROSITE" id="PS51257">
    <property type="entry name" value="PROKAR_LIPOPROTEIN"/>
    <property type="match status" value="1"/>
</dbReference>